<feature type="domain" description="SWIM-type" evidence="1">
    <location>
        <begin position="61"/>
        <end position="95"/>
    </location>
</feature>
<gene>
    <name evidence="3" type="ORF">MNBD_GAMMA07-1476</name>
</gene>
<dbReference type="AlphaFoldDB" id="A0A3B0WNJ3"/>
<dbReference type="PROSITE" id="PS50966">
    <property type="entry name" value="ZF_SWIM"/>
    <property type="match status" value="1"/>
</dbReference>
<evidence type="ECO:0000313" key="3">
    <source>
        <dbReference type="EMBL" id="VAW57548.1"/>
    </source>
</evidence>
<dbReference type="GO" id="GO:0008270">
    <property type="term" value="F:zinc ion binding"/>
    <property type="evidence" value="ECO:0007669"/>
    <property type="project" value="InterPro"/>
</dbReference>
<protein>
    <submittedName>
        <fullName evidence="3">DNA/RNA helicases, SNF2 family</fullName>
    </submittedName>
</protein>
<dbReference type="InterPro" id="IPR000330">
    <property type="entry name" value="SNF2_N"/>
</dbReference>
<dbReference type="SMART" id="SM00487">
    <property type="entry name" value="DEXDc"/>
    <property type="match status" value="1"/>
</dbReference>
<proteinExistence type="predicted"/>
<dbReference type="GO" id="GO:0004386">
    <property type="term" value="F:helicase activity"/>
    <property type="evidence" value="ECO:0007669"/>
    <property type="project" value="UniProtKB-KW"/>
</dbReference>
<dbReference type="EMBL" id="UOFF01000417">
    <property type="protein sequence ID" value="VAW57548.1"/>
    <property type="molecule type" value="Genomic_DNA"/>
</dbReference>
<dbReference type="InterPro" id="IPR007527">
    <property type="entry name" value="Znf_SWIM"/>
</dbReference>
<keyword evidence="3" id="KW-0067">ATP-binding</keyword>
<dbReference type="CDD" id="cd18012">
    <property type="entry name" value="DEXQc_arch_SWI2_SNF2"/>
    <property type="match status" value="1"/>
</dbReference>
<keyword evidence="3" id="KW-0547">Nucleotide-binding</keyword>
<accession>A0A3B0WNJ3</accession>
<dbReference type="PANTHER" id="PTHR10799">
    <property type="entry name" value="SNF2/RAD54 HELICASE FAMILY"/>
    <property type="match status" value="1"/>
</dbReference>
<sequence>MLNFNRDELKRETDIGSFQRGLTYFNEGFVIEQDIILTSINKIILSSEVSGNSFYNYNQEITLSRHHQNFTLDGECTCPVGHNCKHVIASCLEYLATTHSNEPESTTNNSLNWLNDFVLAGAEDNIPQNEFICYVLKPTKMTGEISVNFIKHRRLKSGNFGKGKHLTLYGISDNYGLPNYLNDIDIEIGKMIEAQNEQSWNSNILLLSAELGHVCLIKIINTGRAYWQNVENPILKKSDSRDVNFHWQDIKNDGKQLMIEISPAAMPLNLYPALYLDTATHEVGEIKGANFSLQQWKMLLSMPFIPTETCIAFSKQLHINLPNATLPLPEELNTREIDLPATPHLLVFDQIDSLTGHHSHFLRLRHRYDMYEVPAYPRRETYNLSDDDTFITIKRNIDTEKASLVILEDLGLNSHPDATLTDTQFYFSSATGIRSEILESWEIFLQESLPSLEEMGWIVEIDPSFELIFLEVDDWNVEIESNNDWFDLRFDIEINGEKIPLLPLITQTLNNYDIDNLPKDIILPLSTDISNSQYVKLPTHRIQPIIQTLYELFDRKSNEQDNTLRLSRFDAARLAELEDSCSNELNWTGGKAMRQLGRKLKNFNGIKKVAPPRGLKATLRDYQQQGFNWLQFLREYNFNGILADDMGLGKTVQTLAMLLKEKERKRLTKPCLILAPTSLMSNWRREAEIFTPKLSVLTLQGANRKQHFDEIENHDIILSTYPLLVRDKEILLSHEYHYLILDEAQIIKNPRAKAARVARDITTQHRLCLTGTPMENHLGELWALFDFLMPGCLGNQKSFNQAFRKPIEKHNDIEQRQRLVNRIAPFMLRRTKSEVVLELPDKTEIIRSVSLGKAQAALYESIRLSMEKKVRNAIKQKGLSRSHITILDALLKLRQTCCDPKLLSLAQAAKVKSSA</sequence>
<dbReference type="SUPFAM" id="SSF52540">
    <property type="entry name" value="P-loop containing nucleoside triphosphate hydrolases"/>
    <property type="match status" value="1"/>
</dbReference>
<keyword evidence="3" id="KW-0347">Helicase</keyword>
<feature type="non-terminal residue" evidence="3">
    <location>
        <position position="915"/>
    </location>
</feature>
<evidence type="ECO:0000259" key="2">
    <source>
        <dbReference type="PROSITE" id="PS51192"/>
    </source>
</evidence>
<name>A0A3B0WNJ3_9ZZZZ</name>
<reference evidence="3" key="1">
    <citation type="submission" date="2018-06" db="EMBL/GenBank/DDBJ databases">
        <authorList>
            <person name="Zhirakovskaya E."/>
        </authorList>
    </citation>
    <scope>NUCLEOTIDE SEQUENCE</scope>
</reference>
<dbReference type="InterPro" id="IPR014001">
    <property type="entry name" value="Helicase_ATP-bd"/>
</dbReference>
<dbReference type="Gene3D" id="3.40.50.10810">
    <property type="entry name" value="Tandem AAA-ATPase domain"/>
    <property type="match status" value="1"/>
</dbReference>
<keyword evidence="3" id="KW-0378">Hydrolase</keyword>
<dbReference type="InterPro" id="IPR027417">
    <property type="entry name" value="P-loop_NTPase"/>
</dbReference>
<dbReference type="Pfam" id="PF00176">
    <property type="entry name" value="SNF2-rel_dom"/>
    <property type="match status" value="1"/>
</dbReference>
<dbReference type="InterPro" id="IPR038718">
    <property type="entry name" value="SNF2-like_sf"/>
</dbReference>
<dbReference type="GO" id="GO:0005524">
    <property type="term" value="F:ATP binding"/>
    <property type="evidence" value="ECO:0007669"/>
    <property type="project" value="InterPro"/>
</dbReference>
<feature type="domain" description="Helicase ATP-binding" evidence="2">
    <location>
        <begin position="631"/>
        <end position="791"/>
    </location>
</feature>
<organism evidence="3">
    <name type="scientific">hydrothermal vent metagenome</name>
    <dbReference type="NCBI Taxonomy" id="652676"/>
    <lineage>
        <taxon>unclassified sequences</taxon>
        <taxon>metagenomes</taxon>
        <taxon>ecological metagenomes</taxon>
    </lineage>
</organism>
<dbReference type="PROSITE" id="PS51192">
    <property type="entry name" value="HELICASE_ATP_BIND_1"/>
    <property type="match status" value="1"/>
</dbReference>
<evidence type="ECO:0000259" key="1">
    <source>
        <dbReference type="PROSITE" id="PS50966"/>
    </source>
</evidence>